<sequence>MNPNFQLLHRCVVMTNHFEVSPKNRSISYNHTTNFSETQ</sequence>
<evidence type="ECO:0000313" key="2">
    <source>
        <dbReference type="Proteomes" id="UP000607653"/>
    </source>
</evidence>
<dbReference type="AlphaFoldDB" id="A0A822XYQ3"/>
<reference evidence="1 2" key="1">
    <citation type="journal article" date="2020" name="Mol. Biol. Evol.">
        <title>Distinct Expression and Methylation Patterns for Genes with Different Fates following a Single Whole-Genome Duplication in Flowering Plants.</title>
        <authorList>
            <person name="Shi T."/>
            <person name="Rahmani R.S."/>
            <person name="Gugger P.F."/>
            <person name="Wang M."/>
            <person name="Li H."/>
            <person name="Zhang Y."/>
            <person name="Li Z."/>
            <person name="Wang Q."/>
            <person name="Van de Peer Y."/>
            <person name="Marchal K."/>
            <person name="Chen J."/>
        </authorList>
    </citation>
    <scope>NUCLEOTIDE SEQUENCE [LARGE SCALE GENOMIC DNA]</scope>
    <source>
        <tissue evidence="1">Leaf</tissue>
    </source>
</reference>
<accession>A0A822XYQ3</accession>
<proteinExistence type="predicted"/>
<organism evidence="1 2">
    <name type="scientific">Nelumbo nucifera</name>
    <name type="common">Sacred lotus</name>
    <dbReference type="NCBI Taxonomy" id="4432"/>
    <lineage>
        <taxon>Eukaryota</taxon>
        <taxon>Viridiplantae</taxon>
        <taxon>Streptophyta</taxon>
        <taxon>Embryophyta</taxon>
        <taxon>Tracheophyta</taxon>
        <taxon>Spermatophyta</taxon>
        <taxon>Magnoliopsida</taxon>
        <taxon>Proteales</taxon>
        <taxon>Nelumbonaceae</taxon>
        <taxon>Nelumbo</taxon>
    </lineage>
</organism>
<keyword evidence="2" id="KW-1185">Reference proteome</keyword>
<protein>
    <submittedName>
        <fullName evidence="1">Uncharacterized protein</fullName>
    </submittedName>
</protein>
<evidence type="ECO:0000313" key="1">
    <source>
        <dbReference type="EMBL" id="DAD24331.1"/>
    </source>
</evidence>
<dbReference type="EMBL" id="DUZY01000001">
    <property type="protein sequence ID" value="DAD24331.1"/>
    <property type="molecule type" value="Genomic_DNA"/>
</dbReference>
<name>A0A822XYQ3_NELNU</name>
<gene>
    <name evidence="1" type="ORF">HUJ06_025795</name>
</gene>
<comment type="caution">
    <text evidence="1">The sequence shown here is derived from an EMBL/GenBank/DDBJ whole genome shotgun (WGS) entry which is preliminary data.</text>
</comment>
<dbReference type="Proteomes" id="UP000607653">
    <property type="component" value="Unassembled WGS sequence"/>
</dbReference>